<dbReference type="Proteomes" id="UP001204151">
    <property type="component" value="Unassembled WGS sequence"/>
</dbReference>
<evidence type="ECO:0000313" key="2">
    <source>
        <dbReference type="EMBL" id="MCS0583225.1"/>
    </source>
</evidence>
<protein>
    <submittedName>
        <fullName evidence="2">TraB/GumN family protein</fullName>
    </submittedName>
</protein>
<dbReference type="RefSeq" id="WP_258817820.1">
    <property type="nucleotide sequence ID" value="NZ_JANUGW010000012.1"/>
</dbReference>
<evidence type="ECO:0000256" key="1">
    <source>
        <dbReference type="SAM" id="SignalP"/>
    </source>
</evidence>
<proteinExistence type="predicted"/>
<keyword evidence="3" id="KW-1185">Reference proteome</keyword>
<organism evidence="2 3">
    <name type="scientific">Massilia pinisoli</name>
    <dbReference type="NCBI Taxonomy" id="1772194"/>
    <lineage>
        <taxon>Bacteria</taxon>
        <taxon>Pseudomonadati</taxon>
        <taxon>Pseudomonadota</taxon>
        <taxon>Betaproteobacteria</taxon>
        <taxon>Burkholderiales</taxon>
        <taxon>Oxalobacteraceae</taxon>
        <taxon>Telluria group</taxon>
        <taxon>Massilia</taxon>
    </lineage>
</organism>
<name>A0ABT1ZTK3_9BURK</name>
<dbReference type="InterPro" id="IPR002816">
    <property type="entry name" value="TraB/PrgY/GumN_fam"/>
</dbReference>
<evidence type="ECO:0000313" key="3">
    <source>
        <dbReference type="Proteomes" id="UP001204151"/>
    </source>
</evidence>
<dbReference type="EMBL" id="JANUGW010000012">
    <property type="protein sequence ID" value="MCS0583225.1"/>
    <property type="molecule type" value="Genomic_DNA"/>
</dbReference>
<gene>
    <name evidence="2" type="ORF">NX784_16670</name>
</gene>
<feature type="signal peptide" evidence="1">
    <location>
        <begin position="1"/>
        <end position="20"/>
    </location>
</feature>
<feature type="chain" id="PRO_5045997374" evidence="1">
    <location>
        <begin position="21"/>
        <end position="342"/>
    </location>
</feature>
<sequence>MSKHTTCALYLSFLALPALAQTAAAPEAPAAAVQPAAAEEPAPATVVVEGRRPGPGVWKVSKGDHVMWVFGLYSPLPQKMEWDASHVERLVAKSQEVLQPPGFTVGMSWWRGLTMLPTMIGLQNNPDGAKLQDVLPPDVYAHWQVMKDKYIGNDDGVERDRPIFAAEKLLHAGLKKNGLVQNMDVSGRIEKIAKQNKVKLTWTMLGIELDDPRTTLKAFKQAQMEDLACFTRTVENLDKDIGTMRAGANAWADGNIAAIARLDLAERDEVCADAVLNSSLAKTTSAFQNVRERIRANWMKAAEKSLADNTSTFALLQMKDIVGPHGYLADLQAKGYAVESPK</sequence>
<dbReference type="Pfam" id="PF01963">
    <property type="entry name" value="TraB_PrgY_gumN"/>
    <property type="match status" value="1"/>
</dbReference>
<comment type="caution">
    <text evidence="2">The sequence shown here is derived from an EMBL/GenBank/DDBJ whole genome shotgun (WGS) entry which is preliminary data.</text>
</comment>
<dbReference type="CDD" id="cd14788">
    <property type="entry name" value="GumN"/>
    <property type="match status" value="1"/>
</dbReference>
<keyword evidence="1" id="KW-0732">Signal</keyword>
<accession>A0ABT1ZTK3</accession>
<reference evidence="2 3" key="1">
    <citation type="submission" date="2022-08" db="EMBL/GenBank/DDBJ databases">
        <title>Reclassification of Massilia species as members of the genera Telluria, Duganella, Pseudoduganella, Mokoshia gen. nov. and Zemynaea gen. nov. using orthogonal and non-orthogonal genome-based approaches.</title>
        <authorList>
            <person name="Bowman J.P."/>
        </authorList>
    </citation>
    <scope>NUCLEOTIDE SEQUENCE [LARGE SCALE GENOMIC DNA]</scope>
    <source>
        <strain evidence="2 3">JCM 31316</strain>
    </source>
</reference>